<dbReference type="InterPro" id="IPR052895">
    <property type="entry name" value="HetReg/Transcr_Mod"/>
</dbReference>
<keyword evidence="3" id="KW-1185">Reference proteome</keyword>
<dbReference type="InterPro" id="IPR010730">
    <property type="entry name" value="HET"/>
</dbReference>
<dbReference type="PANTHER" id="PTHR24148:SF64">
    <property type="entry name" value="HETEROKARYON INCOMPATIBILITY DOMAIN-CONTAINING PROTEIN"/>
    <property type="match status" value="1"/>
</dbReference>
<evidence type="ECO:0000313" key="2">
    <source>
        <dbReference type="EMBL" id="RDL38230.1"/>
    </source>
</evidence>
<dbReference type="OrthoDB" id="2157530at2759"/>
<dbReference type="PANTHER" id="PTHR24148">
    <property type="entry name" value="ANKYRIN REPEAT DOMAIN-CONTAINING PROTEIN 39 HOMOLOG-RELATED"/>
    <property type="match status" value="1"/>
</dbReference>
<dbReference type="GeneID" id="43595419"/>
<dbReference type="AlphaFoldDB" id="A0A370TRS5"/>
<dbReference type="EMBL" id="NPIC01000002">
    <property type="protein sequence ID" value="RDL38230.1"/>
    <property type="molecule type" value="Genomic_DNA"/>
</dbReference>
<proteinExistence type="predicted"/>
<accession>A0A370TRS5</accession>
<evidence type="ECO:0000313" key="3">
    <source>
        <dbReference type="Proteomes" id="UP000254866"/>
    </source>
</evidence>
<protein>
    <recommendedName>
        <fullName evidence="1">Heterokaryon incompatibility domain-containing protein</fullName>
    </recommendedName>
</protein>
<feature type="domain" description="Heterokaryon incompatibility" evidence="1">
    <location>
        <begin position="63"/>
        <end position="193"/>
    </location>
</feature>
<comment type="caution">
    <text evidence="2">The sequence shown here is derived from an EMBL/GenBank/DDBJ whole genome shotgun (WGS) entry which is preliminary data.</text>
</comment>
<reference evidence="2 3" key="1">
    <citation type="journal article" date="2018" name="IMA Fungus">
        <title>IMA Genome-F 9: Draft genome sequence of Annulohypoxylon stygium, Aspergillus mulundensis, Berkeleyomyces basicola (syn. Thielaviopsis basicola), Ceratocystis smalleyi, two Cercospora beticola strains, Coleophoma cylindrospora, Fusarium fracticaudum, Phialophora cf. hyalina, and Morchella septimelata.</title>
        <authorList>
            <person name="Wingfield B.D."/>
            <person name="Bills G.F."/>
            <person name="Dong Y."/>
            <person name="Huang W."/>
            <person name="Nel W.J."/>
            <person name="Swalarsk-Parry B.S."/>
            <person name="Vaghefi N."/>
            <person name="Wilken P.M."/>
            <person name="An Z."/>
            <person name="de Beer Z.W."/>
            <person name="De Vos L."/>
            <person name="Chen L."/>
            <person name="Duong T.A."/>
            <person name="Gao Y."/>
            <person name="Hammerbacher A."/>
            <person name="Kikkert J.R."/>
            <person name="Li Y."/>
            <person name="Li H."/>
            <person name="Li K."/>
            <person name="Li Q."/>
            <person name="Liu X."/>
            <person name="Ma X."/>
            <person name="Naidoo K."/>
            <person name="Pethybridge S.J."/>
            <person name="Sun J."/>
            <person name="Steenkamp E.T."/>
            <person name="van der Nest M.A."/>
            <person name="van Wyk S."/>
            <person name="Wingfield M.J."/>
            <person name="Xiong C."/>
            <person name="Yue Q."/>
            <person name="Zhang X."/>
        </authorList>
    </citation>
    <scope>NUCLEOTIDE SEQUENCE [LARGE SCALE GENOMIC DNA]</scope>
    <source>
        <strain evidence="2 3">BP 5553</strain>
    </source>
</reference>
<organism evidence="2 3">
    <name type="scientific">Venustampulla echinocandica</name>
    <dbReference type="NCBI Taxonomy" id="2656787"/>
    <lineage>
        <taxon>Eukaryota</taxon>
        <taxon>Fungi</taxon>
        <taxon>Dikarya</taxon>
        <taxon>Ascomycota</taxon>
        <taxon>Pezizomycotina</taxon>
        <taxon>Leotiomycetes</taxon>
        <taxon>Helotiales</taxon>
        <taxon>Pleuroascaceae</taxon>
        <taxon>Venustampulla</taxon>
    </lineage>
</organism>
<evidence type="ECO:0000259" key="1">
    <source>
        <dbReference type="Pfam" id="PF06985"/>
    </source>
</evidence>
<dbReference type="Pfam" id="PF06985">
    <property type="entry name" value="HET"/>
    <property type="match status" value="1"/>
</dbReference>
<gene>
    <name evidence="2" type="ORF">BP5553_02570</name>
</gene>
<sequence>MAQPGFAAYAPFQHVSCPCEGSRYRYSPLAPTDIRLVILEPGELSDEIFCRMPIFPCHRAPVFEAISYTWGDETERQVVRCLDNPGTLCVANSCASVLRRLRYADRQRYIWIDALCINQQDLQERSLQVKAMAQIYSSAFRVVIYLGESADDSDLAMDFLSSGQYYNMSDMIKSAMGRLLRRPWFERTWVIQEVAMAKSPKVLCGTKSAPWSSLVVCAIKLSLQPPVLSPIGRLRKHSWMYIVTTDQFVKALCDSTACHCRDPRDKVFAFLAMYPSMMNANEIAKYRESGFPMSRARKLPLEDVPTAKQISVQDELGIDMNLWLTPRTSTNYSHSVETVFTEFATLLIENQGLDFLSAMQGRSKPDILPTWVPDWRVPCKRAILAHIPLVQFNAGGSAQSFSTFSPDPKSPAKLLMARAVKIGKIRFLGETCDVEVPNWEHVVFRRWRTLGERAWREIIPSRSPTSFLTAFSQAIFTDSDDYFYQPREALCQKLSNHVAGASIEAGDFIQGIDPSALDRLRISCHGRRFFVDQNGVLGLAASDSLEEDLVYVLLGAKVPYTFRPRRSQPLSEVNLIGECFTRGYMKEEAVSPTAGFRVESLRIL</sequence>
<dbReference type="STRING" id="2656787.A0A370TRS5"/>
<name>A0A370TRS5_9HELO</name>
<dbReference type="RefSeq" id="XP_031870886.1">
    <property type="nucleotide sequence ID" value="XM_032011193.1"/>
</dbReference>
<dbReference type="Proteomes" id="UP000254866">
    <property type="component" value="Unassembled WGS sequence"/>
</dbReference>